<proteinExistence type="predicted"/>
<organism evidence="1">
    <name type="scientific">Spodoptera frugiperda</name>
    <name type="common">Fall armyworm</name>
    <dbReference type="NCBI Taxonomy" id="7108"/>
    <lineage>
        <taxon>Eukaryota</taxon>
        <taxon>Metazoa</taxon>
        <taxon>Ecdysozoa</taxon>
        <taxon>Arthropoda</taxon>
        <taxon>Hexapoda</taxon>
        <taxon>Insecta</taxon>
        <taxon>Pterygota</taxon>
        <taxon>Neoptera</taxon>
        <taxon>Endopterygota</taxon>
        <taxon>Lepidoptera</taxon>
        <taxon>Glossata</taxon>
        <taxon>Ditrysia</taxon>
        <taxon>Noctuoidea</taxon>
        <taxon>Noctuidae</taxon>
        <taxon>Amphipyrinae</taxon>
        <taxon>Spodoptera</taxon>
    </lineage>
</organism>
<reference evidence="1" key="1">
    <citation type="submission" date="2016-07" db="EMBL/GenBank/DDBJ databases">
        <authorList>
            <person name="Bretaudeau A."/>
        </authorList>
    </citation>
    <scope>NUCLEOTIDE SEQUENCE</scope>
    <source>
        <strain evidence="1">Rice</strain>
        <tissue evidence="1">Whole body</tissue>
    </source>
</reference>
<dbReference type="AlphaFoldDB" id="A0A2H1WQW4"/>
<name>A0A2H1WQW4_SPOFR</name>
<evidence type="ECO:0000313" key="1">
    <source>
        <dbReference type="EMBL" id="SOQ55443.1"/>
    </source>
</evidence>
<gene>
    <name evidence="1" type="ORF">SFRICE_033437</name>
</gene>
<sequence>MSISIKYLIIKKTIITLFISEVVCRGAHYGALCRYTMYTHFSPFVLLVPCNRGVLLASARDFVRGKFKN</sequence>
<dbReference type="EMBL" id="ODYU01010373">
    <property type="protein sequence ID" value="SOQ55443.1"/>
    <property type="molecule type" value="Genomic_DNA"/>
</dbReference>
<accession>A0A2H1WQW4</accession>
<protein>
    <submittedName>
        <fullName evidence="1">SFRICE_033437</fullName>
    </submittedName>
</protein>